<dbReference type="EMBL" id="CP015839">
    <property type="protein sequence ID" value="ANG62651.1"/>
    <property type="molecule type" value="Genomic_DNA"/>
</dbReference>
<dbReference type="PANTHER" id="PTHR30419">
    <property type="entry name" value="HTH-TYPE TRANSCRIPTIONAL REGULATOR YBHD"/>
    <property type="match status" value="1"/>
</dbReference>
<reference evidence="7" key="1">
    <citation type="submission" date="2016-05" db="EMBL/GenBank/DDBJ databases">
        <authorList>
            <person name="Baek K."/>
            <person name="Yang S.-J."/>
        </authorList>
    </citation>
    <scope>NUCLEOTIDE SEQUENCE [LARGE SCALE GENOMIC DNA]</scope>
    <source>
        <strain evidence="7">ST58-10</strain>
    </source>
</reference>
<dbReference type="Gene3D" id="3.40.190.290">
    <property type="match status" value="1"/>
</dbReference>
<organism evidence="6 7">
    <name type="scientific">Marinobacterium aestuarii</name>
    <dbReference type="NCBI Taxonomy" id="1821621"/>
    <lineage>
        <taxon>Bacteria</taxon>
        <taxon>Pseudomonadati</taxon>
        <taxon>Pseudomonadota</taxon>
        <taxon>Gammaproteobacteria</taxon>
        <taxon>Oceanospirillales</taxon>
        <taxon>Oceanospirillaceae</taxon>
        <taxon>Marinobacterium</taxon>
    </lineage>
</organism>
<evidence type="ECO:0000259" key="5">
    <source>
        <dbReference type="PROSITE" id="PS50931"/>
    </source>
</evidence>
<feature type="domain" description="HTH lysR-type" evidence="5">
    <location>
        <begin position="5"/>
        <end position="62"/>
    </location>
</feature>
<dbReference type="FunFam" id="1.10.10.10:FF:000001">
    <property type="entry name" value="LysR family transcriptional regulator"/>
    <property type="match status" value="1"/>
</dbReference>
<keyword evidence="2" id="KW-0805">Transcription regulation</keyword>
<dbReference type="Proteomes" id="UP000078070">
    <property type="component" value="Chromosome"/>
</dbReference>
<dbReference type="InterPro" id="IPR000847">
    <property type="entry name" value="LysR_HTH_N"/>
</dbReference>
<name>A0A1A9EYE2_9GAMM</name>
<comment type="similarity">
    <text evidence="1">Belongs to the LysR transcriptional regulatory family.</text>
</comment>
<keyword evidence="3" id="KW-0238">DNA-binding</keyword>
<reference evidence="6 7" key="2">
    <citation type="journal article" date="2018" name="Int. J. Syst. Evol. Microbiol.">
        <title>Marinobacterium aestuarii sp. nov., a benzene-degrading marine bacterium isolated from estuary sediment.</title>
        <authorList>
            <person name="Bae S.S."/>
            <person name="Jung J."/>
            <person name="Chung D."/>
            <person name="Baek K."/>
        </authorList>
    </citation>
    <scope>NUCLEOTIDE SEQUENCE [LARGE SCALE GENOMIC DNA]</scope>
    <source>
        <strain evidence="6 7">ST58-10</strain>
    </source>
</reference>
<dbReference type="InterPro" id="IPR036388">
    <property type="entry name" value="WH-like_DNA-bd_sf"/>
</dbReference>
<evidence type="ECO:0000313" key="7">
    <source>
        <dbReference type="Proteomes" id="UP000078070"/>
    </source>
</evidence>
<dbReference type="Pfam" id="PF03466">
    <property type="entry name" value="LysR_substrate"/>
    <property type="match status" value="1"/>
</dbReference>
<dbReference type="PANTHER" id="PTHR30419:SF8">
    <property type="entry name" value="NITROGEN ASSIMILATION TRANSCRIPTIONAL ACTIVATOR-RELATED"/>
    <property type="match status" value="1"/>
</dbReference>
<dbReference type="GO" id="GO:0003677">
    <property type="term" value="F:DNA binding"/>
    <property type="evidence" value="ECO:0007669"/>
    <property type="project" value="UniProtKB-KW"/>
</dbReference>
<evidence type="ECO:0000256" key="2">
    <source>
        <dbReference type="ARBA" id="ARBA00023015"/>
    </source>
</evidence>
<dbReference type="SUPFAM" id="SSF46785">
    <property type="entry name" value="Winged helix' DNA-binding domain"/>
    <property type="match status" value="1"/>
</dbReference>
<accession>A0A1A9EYE2</accession>
<dbReference type="PROSITE" id="PS50931">
    <property type="entry name" value="HTH_LYSR"/>
    <property type="match status" value="1"/>
</dbReference>
<sequence length="325" mass="35102">MANNLSIRHLRAFVAVAHQGSFTQAAKHLHLTQSSLTATIKQLEQQSGLRLLDRTTRRVLLNPEGERFLPVAERLLSDFDTALSDLQAVAEYQHGQVGIAASPSTIACLLPTVVQAYRARHANIGILLRDDSAAGIEQHVLANDVDFGVGGNHSDQPDLSYTPILRDRFGVVFSRGHRFEKPVLADSSGSTPPPETPLPWQALADEELLMLSADTGIRAQLAQTPAGNAIRLGLDRPAIEVSNPAGLAALVEAGIGLSVLPALAAGTRSFEHLAFRPLSEPAIYRDLYIIRRRGRSLSPAAHAMLQLLRQTFAAMPLPAHVECVL</sequence>
<dbReference type="Gene3D" id="1.10.10.10">
    <property type="entry name" value="Winged helix-like DNA-binding domain superfamily/Winged helix DNA-binding domain"/>
    <property type="match status" value="1"/>
</dbReference>
<dbReference type="InterPro" id="IPR050950">
    <property type="entry name" value="HTH-type_LysR_regulators"/>
</dbReference>
<proteinExistence type="inferred from homology"/>
<keyword evidence="7" id="KW-1185">Reference proteome</keyword>
<dbReference type="CDD" id="cd08440">
    <property type="entry name" value="PBP2_LTTR_like_4"/>
    <property type="match status" value="1"/>
</dbReference>
<dbReference type="Pfam" id="PF00126">
    <property type="entry name" value="HTH_1"/>
    <property type="match status" value="1"/>
</dbReference>
<dbReference type="InterPro" id="IPR005119">
    <property type="entry name" value="LysR_subst-bd"/>
</dbReference>
<dbReference type="SUPFAM" id="SSF53850">
    <property type="entry name" value="Periplasmic binding protein-like II"/>
    <property type="match status" value="1"/>
</dbReference>
<dbReference type="RefSeq" id="WP_067381109.1">
    <property type="nucleotide sequence ID" value="NZ_CP015839.1"/>
</dbReference>
<dbReference type="GO" id="GO:0005829">
    <property type="term" value="C:cytosol"/>
    <property type="evidence" value="ECO:0007669"/>
    <property type="project" value="TreeGrafter"/>
</dbReference>
<gene>
    <name evidence="6" type="ORF">A8C75_09260</name>
</gene>
<dbReference type="OrthoDB" id="646694at2"/>
<dbReference type="GO" id="GO:0003700">
    <property type="term" value="F:DNA-binding transcription factor activity"/>
    <property type="evidence" value="ECO:0007669"/>
    <property type="project" value="InterPro"/>
</dbReference>
<dbReference type="STRING" id="1821621.A8C75_09260"/>
<dbReference type="AlphaFoldDB" id="A0A1A9EYE2"/>
<keyword evidence="4" id="KW-0804">Transcription</keyword>
<dbReference type="KEGG" id="mars:A8C75_09260"/>
<evidence type="ECO:0000256" key="1">
    <source>
        <dbReference type="ARBA" id="ARBA00009437"/>
    </source>
</evidence>
<dbReference type="PRINTS" id="PR00039">
    <property type="entry name" value="HTHLYSR"/>
</dbReference>
<evidence type="ECO:0000256" key="3">
    <source>
        <dbReference type="ARBA" id="ARBA00023125"/>
    </source>
</evidence>
<evidence type="ECO:0000313" key="6">
    <source>
        <dbReference type="EMBL" id="ANG62651.1"/>
    </source>
</evidence>
<evidence type="ECO:0000256" key="4">
    <source>
        <dbReference type="ARBA" id="ARBA00023163"/>
    </source>
</evidence>
<dbReference type="InterPro" id="IPR036390">
    <property type="entry name" value="WH_DNA-bd_sf"/>
</dbReference>
<protein>
    <submittedName>
        <fullName evidence="6">LysR family transcriptional regulator</fullName>
    </submittedName>
</protein>